<sequence length="1168" mass="131568">MSASLSRRSGFRLSKRVNPNALPRPTQRTAFDTIDDYASTTDPSDGSYSLESERQHPEVKTLPAAPERDVERENMRMIGEDDENIHTRLLNDPFSREYTPSFPLATAPAGGSGLAYNGSNIEGTKSLTSPALIDRMRPNSSHNPRATTATTAQSRQHQEQPTEFHLPHDLQFPEPPTFQHRQYQHQQHQQQQQEEEERIRWSGNAHRQSSQDPITPWRASLHGPNSPMHASEISHALDEDVIGSIPSAVAVHYESESQSEEYETSYSDSDDDSLENSISDPRGPLRQDAGVYWEQDHRHDPTSASSPSSPAAPVLPRVPPPIPQRIEDYGHGHGGIPVRVRSVKYSTKMETKETLRRERTRILRRTVVSTYRQIDWDDISNIRPLKKGGFGEIHTGEWSHLQIVLKRALIDEDKGVEQFDQELEILKRVHDYDYIVPFYGVTIDPQTKVRCMVMKHCSNGNLVSFIEKNHDTLSWPERYRLSIEITKGLEFLHKSGFHHRDLHSGNILLDDKRTAMICDFGLSRSSNKEKTSDLVAVVGVASFLAPERFPRPRPVYSAACDIYSLGVIFWHISSGRIPFLTRLHDPTLLGQLVRGFREDIVPGTPTEFRDLLVKCWDVNPSKRPKIDVVIAILQTLIANPTEPVFQLPMGFTVPSDATSGALPMPPELETKMASLERASNTLNMMVFDIKDPSMRETVAYIEHARTYYRKRPTPPEPYSPSNPSRTPIYLCPLIGDIAALNYYLTYHRPYNPINESSEQTGDTALHLACLFLESPLDTIKVLVELGADINLENLQGYTPVMILLTSNTQYCYEALKYLIARGARIPAYVRRPVTPLNNAQVYAMNLVNESRQVYLSGVDASKRRRQLWNRRSSGNDNNHNDNDNNNVQQQQHFVQDRSNQRASGLLSQGRPLMHIVAAMQEDYRILDCLCEAGLDPAISYGGETALVAAAAHLRIKNVEWLLNNDLDISTKASVQRAIHVVRKLHSSVLSSTGDINLINGQNGKNTSSSNSNSNGGNDGRLGPRVFPDDIRELGKYSWAGVAYKDTNWLSKDMVIPVLQLLEQWTGPHRLEARKEVAIKLQLIHGGPAVRQETYPSPPNSGSRRPLSPGVPFVATPPSRPPRPPSPSQPHYRSHSPSRLGANRQLSLRKTQRHLIDQVLYAQPESRFR</sequence>
<dbReference type="PANTHER" id="PTHR44329:SF298">
    <property type="entry name" value="MIXED LINEAGE KINASE DOMAIN-LIKE PROTEIN"/>
    <property type="match status" value="1"/>
</dbReference>
<keyword evidence="8" id="KW-1185">Reference proteome</keyword>
<name>A0A9P6RTT5_9FUNG</name>
<evidence type="ECO:0000256" key="4">
    <source>
        <dbReference type="PROSITE-ProRule" id="PRU00023"/>
    </source>
</evidence>
<dbReference type="PANTHER" id="PTHR44329">
    <property type="entry name" value="SERINE/THREONINE-PROTEIN KINASE TNNI3K-RELATED"/>
    <property type="match status" value="1"/>
</dbReference>
<dbReference type="PROSITE" id="PS50088">
    <property type="entry name" value="ANK_REPEAT"/>
    <property type="match status" value="1"/>
</dbReference>
<evidence type="ECO:0000313" key="7">
    <source>
        <dbReference type="EMBL" id="KAG0326942.1"/>
    </source>
</evidence>
<dbReference type="SUPFAM" id="SSF56112">
    <property type="entry name" value="Protein kinase-like (PK-like)"/>
    <property type="match status" value="1"/>
</dbReference>
<feature type="region of interest" description="Disordered" evidence="5">
    <location>
        <begin position="999"/>
        <end position="1023"/>
    </location>
</feature>
<dbReference type="SUPFAM" id="SSF48403">
    <property type="entry name" value="Ankyrin repeat"/>
    <property type="match status" value="1"/>
</dbReference>
<feature type="compositionally biased region" description="Pro residues" evidence="5">
    <location>
        <begin position="1117"/>
        <end position="1127"/>
    </location>
</feature>
<comment type="caution">
    <text evidence="7">The sequence shown here is derived from an EMBL/GenBank/DDBJ whole genome shotgun (WGS) entry which is preliminary data.</text>
</comment>
<reference evidence="7" key="1">
    <citation type="journal article" date="2020" name="Fungal Divers.">
        <title>Resolving the Mortierellaceae phylogeny through synthesis of multi-gene phylogenetics and phylogenomics.</title>
        <authorList>
            <person name="Vandepol N."/>
            <person name="Liber J."/>
            <person name="Desiro A."/>
            <person name="Na H."/>
            <person name="Kennedy M."/>
            <person name="Barry K."/>
            <person name="Grigoriev I.V."/>
            <person name="Miller A.N."/>
            <person name="O'Donnell K."/>
            <person name="Stajich J.E."/>
            <person name="Bonito G."/>
        </authorList>
    </citation>
    <scope>NUCLEOTIDE SEQUENCE</scope>
    <source>
        <strain evidence="7">REB-010B</strain>
    </source>
</reference>
<feature type="compositionally biased region" description="Low complexity" evidence="5">
    <location>
        <begin position="999"/>
        <end position="1015"/>
    </location>
</feature>
<feature type="region of interest" description="Disordered" evidence="5">
    <location>
        <begin position="252"/>
        <end position="333"/>
    </location>
</feature>
<feature type="compositionally biased region" description="Low complexity" evidence="5">
    <location>
        <begin position="1128"/>
        <end position="1138"/>
    </location>
</feature>
<evidence type="ECO:0000313" key="8">
    <source>
        <dbReference type="Proteomes" id="UP000738325"/>
    </source>
</evidence>
<feature type="repeat" description="ANK" evidence="4">
    <location>
        <begin position="760"/>
        <end position="794"/>
    </location>
</feature>
<dbReference type="InterPro" id="IPR001245">
    <property type="entry name" value="Ser-Thr/Tyr_kinase_cat_dom"/>
</dbReference>
<dbReference type="Proteomes" id="UP000738325">
    <property type="component" value="Unassembled WGS sequence"/>
</dbReference>
<evidence type="ECO:0000259" key="6">
    <source>
        <dbReference type="PROSITE" id="PS50011"/>
    </source>
</evidence>
<feature type="compositionally biased region" description="Acidic residues" evidence="5">
    <location>
        <begin position="257"/>
        <end position="274"/>
    </location>
</feature>
<dbReference type="OrthoDB" id="544350at2759"/>
<dbReference type="Pfam" id="PF00023">
    <property type="entry name" value="Ank"/>
    <property type="match status" value="1"/>
</dbReference>
<feature type="domain" description="Protein kinase" evidence="6">
    <location>
        <begin position="379"/>
        <end position="637"/>
    </location>
</feature>
<evidence type="ECO:0000256" key="2">
    <source>
        <dbReference type="ARBA" id="ARBA00022741"/>
    </source>
</evidence>
<dbReference type="InterPro" id="IPR051681">
    <property type="entry name" value="Ser/Thr_Kinases-Pseudokinases"/>
</dbReference>
<dbReference type="SMART" id="SM00248">
    <property type="entry name" value="ANK"/>
    <property type="match status" value="4"/>
</dbReference>
<dbReference type="InterPro" id="IPR002110">
    <property type="entry name" value="Ankyrin_rpt"/>
</dbReference>
<dbReference type="Gene3D" id="1.25.40.20">
    <property type="entry name" value="Ankyrin repeat-containing domain"/>
    <property type="match status" value="2"/>
</dbReference>
<feature type="compositionally biased region" description="Basic and acidic residues" evidence="5">
    <location>
        <begin position="156"/>
        <end position="168"/>
    </location>
</feature>
<evidence type="ECO:0000256" key="3">
    <source>
        <dbReference type="ARBA" id="ARBA00022840"/>
    </source>
</evidence>
<proteinExistence type="inferred from homology"/>
<protein>
    <recommendedName>
        <fullName evidence="6">Protein kinase domain-containing protein</fullName>
    </recommendedName>
</protein>
<dbReference type="GO" id="GO:0005524">
    <property type="term" value="F:ATP binding"/>
    <property type="evidence" value="ECO:0007669"/>
    <property type="project" value="UniProtKB-KW"/>
</dbReference>
<keyword evidence="2" id="KW-0547">Nucleotide-binding</keyword>
<feature type="region of interest" description="Disordered" evidence="5">
    <location>
        <begin position="129"/>
        <end position="230"/>
    </location>
</feature>
<organism evidence="7 8">
    <name type="scientific">Dissophora globulifera</name>
    <dbReference type="NCBI Taxonomy" id="979702"/>
    <lineage>
        <taxon>Eukaryota</taxon>
        <taxon>Fungi</taxon>
        <taxon>Fungi incertae sedis</taxon>
        <taxon>Mucoromycota</taxon>
        <taxon>Mortierellomycotina</taxon>
        <taxon>Mortierellomycetes</taxon>
        <taxon>Mortierellales</taxon>
        <taxon>Mortierellaceae</taxon>
        <taxon>Dissophora</taxon>
    </lineage>
</organism>
<feature type="compositionally biased region" description="Low complexity" evidence="5">
    <location>
        <begin position="302"/>
        <end position="315"/>
    </location>
</feature>
<dbReference type="AlphaFoldDB" id="A0A9P6RTT5"/>
<dbReference type="GO" id="GO:0097527">
    <property type="term" value="P:necroptotic signaling pathway"/>
    <property type="evidence" value="ECO:0007669"/>
    <property type="project" value="TreeGrafter"/>
</dbReference>
<evidence type="ECO:0000256" key="5">
    <source>
        <dbReference type="SAM" id="MobiDB-lite"/>
    </source>
</evidence>
<dbReference type="InterPro" id="IPR011009">
    <property type="entry name" value="Kinase-like_dom_sf"/>
</dbReference>
<feature type="region of interest" description="Disordered" evidence="5">
    <location>
        <begin position="870"/>
        <end position="900"/>
    </location>
</feature>
<dbReference type="PROSITE" id="PS50011">
    <property type="entry name" value="PROTEIN_KINASE_DOM"/>
    <property type="match status" value="1"/>
</dbReference>
<dbReference type="GO" id="GO:0004672">
    <property type="term" value="F:protein kinase activity"/>
    <property type="evidence" value="ECO:0007669"/>
    <property type="project" value="InterPro"/>
</dbReference>
<dbReference type="Pfam" id="PF07714">
    <property type="entry name" value="PK_Tyr_Ser-Thr"/>
    <property type="match status" value="1"/>
</dbReference>
<evidence type="ECO:0000256" key="1">
    <source>
        <dbReference type="ARBA" id="ARBA00005843"/>
    </source>
</evidence>
<gene>
    <name evidence="7" type="ORF">BGZ99_008706</name>
</gene>
<dbReference type="InterPro" id="IPR036770">
    <property type="entry name" value="Ankyrin_rpt-contain_sf"/>
</dbReference>
<feature type="compositionally biased region" description="Polar residues" evidence="5">
    <location>
        <begin position="38"/>
        <end position="50"/>
    </location>
</feature>
<dbReference type="Gene3D" id="1.10.510.10">
    <property type="entry name" value="Transferase(Phosphotransferase) domain 1"/>
    <property type="match status" value="1"/>
</dbReference>
<feature type="region of interest" description="Disordered" evidence="5">
    <location>
        <begin position="1"/>
        <end position="68"/>
    </location>
</feature>
<dbReference type="EMBL" id="JAAAIP010000069">
    <property type="protein sequence ID" value="KAG0326942.1"/>
    <property type="molecule type" value="Genomic_DNA"/>
</dbReference>
<dbReference type="InterPro" id="IPR000719">
    <property type="entry name" value="Prot_kinase_dom"/>
</dbReference>
<feature type="region of interest" description="Disordered" evidence="5">
    <location>
        <begin position="1089"/>
        <end position="1144"/>
    </location>
</feature>
<accession>A0A9P6RTT5</accession>
<feature type="compositionally biased region" description="Low complexity" evidence="5">
    <location>
        <begin position="179"/>
        <end position="192"/>
    </location>
</feature>
<comment type="similarity">
    <text evidence="1">Belongs to the protein kinase superfamily. TKL Ser/Thr protein kinase family.</text>
</comment>
<keyword evidence="3" id="KW-0067">ATP-binding</keyword>
<keyword evidence="4" id="KW-0040">ANK repeat</keyword>
<dbReference type="PROSITE" id="PS50297">
    <property type="entry name" value="ANK_REP_REGION"/>
    <property type="match status" value="1"/>
</dbReference>
<feature type="compositionally biased region" description="Low complexity" evidence="5">
    <location>
        <begin position="883"/>
        <end position="893"/>
    </location>
</feature>